<dbReference type="AlphaFoldDB" id="A0A8H6ZBZ4"/>
<keyword evidence="8" id="KW-0256">Endoplasmic reticulum</keyword>
<keyword evidence="9" id="KW-0106">Calcium</keyword>
<sequence length="262" mass="29160">MSRVELAKIPALTFYKDSVTEGRRTSPISQLVCVGEPCPMFTSARPTFHQVYDLVELKLAARDGRDLATDTYWQVRCMLFYLGLLSPIFRFVFARSTGWCECLEACVTVIQTIGLAVDPTTPVLWFFMFIWLAFVAIIVYSFFQSCMRGPQNQAGARPDRPRPGNSGYFPGSFPGGYNNDDASAPPPPYSKGPPTANNEGWRPGFWTGAALGGLGAHFLGNRQNQNSREYDWERRQTARSPPSSGFFGPEHSATLPEPGRPR</sequence>
<dbReference type="PANTHER" id="PTHR15929">
    <property type="entry name" value="STORE-OPERATED CALCIUM ENTRY-ASSOCIATED REGULATORY FACTOR"/>
    <property type="match status" value="1"/>
</dbReference>
<dbReference type="EMBL" id="JACAZH010000002">
    <property type="protein sequence ID" value="KAF7374837.1"/>
    <property type="molecule type" value="Genomic_DNA"/>
</dbReference>
<feature type="region of interest" description="Disordered" evidence="14">
    <location>
        <begin position="152"/>
        <end position="171"/>
    </location>
</feature>
<keyword evidence="6 15" id="KW-0812">Transmembrane</keyword>
<feature type="region of interest" description="Disordered" evidence="14">
    <location>
        <begin position="217"/>
        <end position="262"/>
    </location>
</feature>
<keyword evidence="4" id="KW-0813">Transport</keyword>
<evidence type="ECO:0000256" key="6">
    <source>
        <dbReference type="ARBA" id="ARBA00022692"/>
    </source>
</evidence>
<dbReference type="Proteomes" id="UP000623467">
    <property type="component" value="Unassembled WGS sequence"/>
</dbReference>
<keyword evidence="10 15" id="KW-1133">Transmembrane helix</keyword>
<feature type="region of interest" description="Disordered" evidence="14">
    <location>
        <begin position="177"/>
        <end position="202"/>
    </location>
</feature>
<feature type="transmembrane region" description="Helical" evidence="15">
    <location>
        <begin position="123"/>
        <end position="143"/>
    </location>
</feature>
<evidence type="ECO:0000256" key="13">
    <source>
        <dbReference type="ARBA" id="ARBA00031116"/>
    </source>
</evidence>
<feature type="transmembrane region" description="Helical" evidence="15">
    <location>
        <begin position="73"/>
        <end position="92"/>
    </location>
</feature>
<dbReference type="PANTHER" id="PTHR15929:SF0">
    <property type="entry name" value="STORE-OPERATED CALCIUM ENTRY-ASSOCIATED REGULATORY FACTOR"/>
    <property type="match status" value="1"/>
</dbReference>
<evidence type="ECO:0000256" key="3">
    <source>
        <dbReference type="ARBA" id="ARBA00016584"/>
    </source>
</evidence>
<comment type="subcellular location">
    <subcellularLocation>
        <location evidence="1">Endoplasmic reticulum membrane</location>
        <topology evidence="1">Single-pass type I membrane protein</topology>
    </subcellularLocation>
</comment>
<evidence type="ECO:0000256" key="14">
    <source>
        <dbReference type="SAM" id="MobiDB-lite"/>
    </source>
</evidence>
<keyword evidence="11" id="KW-0406">Ion transport</keyword>
<evidence type="ECO:0000256" key="7">
    <source>
        <dbReference type="ARBA" id="ARBA00022729"/>
    </source>
</evidence>
<dbReference type="Pfam" id="PF06682">
    <property type="entry name" value="SARAF"/>
    <property type="match status" value="2"/>
</dbReference>
<evidence type="ECO:0000256" key="5">
    <source>
        <dbReference type="ARBA" id="ARBA00022568"/>
    </source>
</evidence>
<gene>
    <name evidence="16" type="ORF">MSAN_00369700</name>
</gene>
<evidence type="ECO:0000256" key="11">
    <source>
        <dbReference type="ARBA" id="ARBA00023065"/>
    </source>
</evidence>
<protein>
    <recommendedName>
        <fullName evidence="3">Store-operated calcium entry-associated regulatory factor</fullName>
    </recommendedName>
    <alternativeName>
        <fullName evidence="13">Transmembrane protein 66</fullName>
    </alternativeName>
</protein>
<comment type="caution">
    <text evidence="16">The sequence shown here is derived from an EMBL/GenBank/DDBJ whole genome shotgun (WGS) entry which is preliminary data.</text>
</comment>
<evidence type="ECO:0000256" key="15">
    <source>
        <dbReference type="SAM" id="Phobius"/>
    </source>
</evidence>
<evidence type="ECO:0000256" key="8">
    <source>
        <dbReference type="ARBA" id="ARBA00022824"/>
    </source>
</evidence>
<evidence type="ECO:0000313" key="16">
    <source>
        <dbReference type="EMBL" id="KAF7374837.1"/>
    </source>
</evidence>
<comment type="similarity">
    <text evidence="2">Belongs to the SARAF family.</text>
</comment>
<dbReference type="GO" id="GO:0006816">
    <property type="term" value="P:calcium ion transport"/>
    <property type="evidence" value="ECO:0007669"/>
    <property type="project" value="UniProtKB-KW"/>
</dbReference>
<organism evidence="16 17">
    <name type="scientific">Mycena sanguinolenta</name>
    <dbReference type="NCBI Taxonomy" id="230812"/>
    <lineage>
        <taxon>Eukaryota</taxon>
        <taxon>Fungi</taxon>
        <taxon>Dikarya</taxon>
        <taxon>Basidiomycota</taxon>
        <taxon>Agaricomycotina</taxon>
        <taxon>Agaricomycetes</taxon>
        <taxon>Agaricomycetidae</taxon>
        <taxon>Agaricales</taxon>
        <taxon>Marasmiineae</taxon>
        <taxon>Mycenaceae</taxon>
        <taxon>Mycena</taxon>
    </lineage>
</organism>
<evidence type="ECO:0000256" key="9">
    <source>
        <dbReference type="ARBA" id="ARBA00022837"/>
    </source>
</evidence>
<proteinExistence type="inferred from homology"/>
<accession>A0A8H6ZBZ4</accession>
<reference evidence="16" key="1">
    <citation type="submission" date="2020-05" db="EMBL/GenBank/DDBJ databases">
        <title>Mycena genomes resolve the evolution of fungal bioluminescence.</title>
        <authorList>
            <person name="Tsai I.J."/>
        </authorList>
    </citation>
    <scope>NUCLEOTIDE SEQUENCE</scope>
    <source>
        <strain evidence="16">160909Yilan</strain>
    </source>
</reference>
<dbReference type="InterPro" id="IPR009567">
    <property type="entry name" value="SARAF"/>
</dbReference>
<evidence type="ECO:0000256" key="2">
    <source>
        <dbReference type="ARBA" id="ARBA00006833"/>
    </source>
</evidence>
<evidence type="ECO:0000256" key="10">
    <source>
        <dbReference type="ARBA" id="ARBA00022989"/>
    </source>
</evidence>
<evidence type="ECO:0000256" key="12">
    <source>
        <dbReference type="ARBA" id="ARBA00023136"/>
    </source>
</evidence>
<name>A0A8H6ZBZ4_9AGAR</name>
<keyword evidence="17" id="KW-1185">Reference proteome</keyword>
<evidence type="ECO:0000313" key="17">
    <source>
        <dbReference type="Proteomes" id="UP000623467"/>
    </source>
</evidence>
<evidence type="ECO:0000256" key="4">
    <source>
        <dbReference type="ARBA" id="ARBA00022448"/>
    </source>
</evidence>
<dbReference type="GO" id="GO:0005789">
    <property type="term" value="C:endoplasmic reticulum membrane"/>
    <property type="evidence" value="ECO:0007669"/>
    <property type="project" value="UniProtKB-SubCell"/>
</dbReference>
<keyword evidence="7" id="KW-0732">Signal</keyword>
<dbReference type="GO" id="GO:2001256">
    <property type="term" value="P:regulation of store-operated calcium entry"/>
    <property type="evidence" value="ECO:0007669"/>
    <property type="project" value="InterPro"/>
</dbReference>
<evidence type="ECO:0000256" key="1">
    <source>
        <dbReference type="ARBA" id="ARBA00004115"/>
    </source>
</evidence>
<dbReference type="OrthoDB" id="20303at2759"/>
<keyword evidence="12 15" id="KW-0472">Membrane</keyword>
<keyword evidence="5" id="KW-0109">Calcium transport</keyword>